<reference evidence="1" key="1">
    <citation type="journal article" date="2022" name="Int. J. Mol. Sci.">
        <title>Draft Genome of Tanacetum Coccineum: Genomic Comparison of Closely Related Tanacetum-Family Plants.</title>
        <authorList>
            <person name="Yamashiro T."/>
            <person name="Shiraishi A."/>
            <person name="Nakayama K."/>
            <person name="Satake H."/>
        </authorList>
    </citation>
    <scope>NUCLEOTIDE SEQUENCE</scope>
</reference>
<reference evidence="1" key="2">
    <citation type="submission" date="2022-01" db="EMBL/GenBank/DDBJ databases">
        <authorList>
            <person name="Yamashiro T."/>
            <person name="Shiraishi A."/>
            <person name="Satake H."/>
            <person name="Nakayama K."/>
        </authorList>
    </citation>
    <scope>NUCLEOTIDE SEQUENCE</scope>
</reference>
<proteinExistence type="predicted"/>
<name>A0ABQ5DIL3_9ASTR</name>
<evidence type="ECO:0000313" key="2">
    <source>
        <dbReference type="Proteomes" id="UP001151760"/>
    </source>
</evidence>
<gene>
    <name evidence="1" type="ORF">Tco_0938704</name>
</gene>
<keyword evidence="2" id="KW-1185">Reference proteome</keyword>
<protein>
    <submittedName>
        <fullName evidence="1">Uncharacterized protein</fullName>
    </submittedName>
</protein>
<dbReference type="Proteomes" id="UP001151760">
    <property type="component" value="Unassembled WGS sequence"/>
</dbReference>
<organism evidence="1 2">
    <name type="scientific">Tanacetum coccineum</name>
    <dbReference type="NCBI Taxonomy" id="301880"/>
    <lineage>
        <taxon>Eukaryota</taxon>
        <taxon>Viridiplantae</taxon>
        <taxon>Streptophyta</taxon>
        <taxon>Embryophyta</taxon>
        <taxon>Tracheophyta</taxon>
        <taxon>Spermatophyta</taxon>
        <taxon>Magnoliopsida</taxon>
        <taxon>eudicotyledons</taxon>
        <taxon>Gunneridae</taxon>
        <taxon>Pentapetalae</taxon>
        <taxon>asterids</taxon>
        <taxon>campanulids</taxon>
        <taxon>Asterales</taxon>
        <taxon>Asteraceae</taxon>
        <taxon>Asteroideae</taxon>
        <taxon>Anthemideae</taxon>
        <taxon>Anthemidinae</taxon>
        <taxon>Tanacetum</taxon>
    </lineage>
</organism>
<sequence length="134" mass="15259">MTSSTSLWKRLTARNVLTDAIPHPINGVHLPVAISSDFIRRHNAVTVVAPSQELMLFHRFFGVYSNGMSVDDDNLCVNVILYEWGDRETGEVNRWLNNATITGYNEKFKNLFVRTRLSGVQISYEKLIEAVFNV</sequence>
<accession>A0ABQ5DIL3</accession>
<dbReference type="EMBL" id="BQNB010015336">
    <property type="protein sequence ID" value="GJT38839.1"/>
    <property type="molecule type" value="Genomic_DNA"/>
</dbReference>
<comment type="caution">
    <text evidence="1">The sequence shown here is derived from an EMBL/GenBank/DDBJ whole genome shotgun (WGS) entry which is preliminary data.</text>
</comment>
<evidence type="ECO:0000313" key="1">
    <source>
        <dbReference type="EMBL" id="GJT38839.1"/>
    </source>
</evidence>